<keyword evidence="5" id="KW-0238">DNA-binding</keyword>
<dbReference type="Gene3D" id="1.10.287.130">
    <property type="match status" value="1"/>
</dbReference>
<evidence type="ECO:0000256" key="4">
    <source>
        <dbReference type="ARBA" id="ARBA00023015"/>
    </source>
</evidence>
<accession>A0ABX0X7A5</accession>
<dbReference type="SMART" id="SM00342">
    <property type="entry name" value="HTH_ARAC"/>
    <property type="match status" value="1"/>
</dbReference>
<dbReference type="Gene3D" id="3.40.50.2300">
    <property type="match status" value="1"/>
</dbReference>
<dbReference type="PROSITE" id="PS50109">
    <property type="entry name" value="HIS_KIN"/>
    <property type="match status" value="1"/>
</dbReference>
<dbReference type="SUPFAM" id="SSF63829">
    <property type="entry name" value="Calcium-dependent phosphotriesterase"/>
    <property type="match status" value="2"/>
</dbReference>
<dbReference type="InterPro" id="IPR013783">
    <property type="entry name" value="Ig-like_fold"/>
</dbReference>
<reference evidence="12 13" key="1">
    <citation type="submission" date="2020-03" db="EMBL/GenBank/DDBJ databases">
        <title>Genomic Encyclopedia of Type Strains, Phase IV (KMG-IV): sequencing the most valuable type-strain genomes for metagenomic binning, comparative biology and taxonomic classification.</title>
        <authorList>
            <person name="Goeker M."/>
        </authorList>
    </citation>
    <scope>NUCLEOTIDE SEQUENCE [LARGE SCALE GENOMIC DNA]</scope>
    <source>
        <strain evidence="12 13">DSM 105096</strain>
    </source>
</reference>
<dbReference type="Pfam" id="PF12833">
    <property type="entry name" value="HTH_18"/>
    <property type="match status" value="1"/>
</dbReference>
<dbReference type="RefSeq" id="WP_168035724.1">
    <property type="nucleotide sequence ID" value="NZ_JAATJH010000001.1"/>
</dbReference>
<dbReference type="InterPro" id="IPR003594">
    <property type="entry name" value="HATPase_dom"/>
</dbReference>
<dbReference type="InterPro" id="IPR011006">
    <property type="entry name" value="CheY-like_superfamily"/>
</dbReference>
<dbReference type="SMART" id="SM00388">
    <property type="entry name" value="HisKA"/>
    <property type="match status" value="1"/>
</dbReference>
<dbReference type="Gene3D" id="1.10.10.60">
    <property type="entry name" value="Homeodomain-like"/>
    <property type="match status" value="1"/>
</dbReference>
<dbReference type="GO" id="GO:0016301">
    <property type="term" value="F:kinase activity"/>
    <property type="evidence" value="ECO:0007669"/>
    <property type="project" value="UniProtKB-KW"/>
</dbReference>
<feature type="chain" id="PRO_5047465245" description="histidine kinase" evidence="8">
    <location>
        <begin position="33"/>
        <end position="1429"/>
    </location>
</feature>
<dbReference type="InterPro" id="IPR018060">
    <property type="entry name" value="HTH_AraC"/>
</dbReference>
<evidence type="ECO:0000256" key="7">
    <source>
        <dbReference type="PROSITE-ProRule" id="PRU00169"/>
    </source>
</evidence>
<evidence type="ECO:0000256" key="8">
    <source>
        <dbReference type="SAM" id="SignalP"/>
    </source>
</evidence>
<feature type="modified residue" description="4-aspartylphosphate" evidence="7">
    <location>
        <position position="1228"/>
    </location>
</feature>
<dbReference type="InterPro" id="IPR018062">
    <property type="entry name" value="HTH_AraC-typ_CS"/>
</dbReference>
<dbReference type="SUPFAM" id="SSF47384">
    <property type="entry name" value="Homodimeric domain of signal transducing histidine kinase"/>
    <property type="match status" value="1"/>
</dbReference>
<feature type="signal peptide" evidence="8">
    <location>
        <begin position="1"/>
        <end position="32"/>
    </location>
</feature>
<dbReference type="InterPro" id="IPR001789">
    <property type="entry name" value="Sig_transdc_resp-reg_receiver"/>
</dbReference>
<evidence type="ECO:0000256" key="5">
    <source>
        <dbReference type="ARBA" id="ARBA00023125"/>
    </source>
</evidence>
<evidence type="ECO:0000256" key="6">
    <source>
        <dbReference type="ARBA" id="ARBA00023163"/>
    </source>
</evidence>
<comment type="catalytic activity">
    <reaction evidence="1">
        <text>ATP + protein L-histidine = ADP + protein N-phospho-L-histidine.</text>
        <dbReference type="EC" id="2.7.13.3"/>
    </reaction>
</comment>
<dbReference type="Gene3D" id="2.130.10.10">
    <property type="entry name" value="YVTN repeat-like/Quinoprotein amine dehydrogenase"/>
    <property type="match status" value="3"/>
</dbReference>
<dbReference type="SUPFAM" id="SSF52172">
    <property type="entry name" value="CheY-like"/>
    <property type="match status" value="1"/>
</dbReference>
<dbReference type="Pfam" id="PF00512">
    <property type="entry name" value="HisKA"/>
    <property type="match status" value="1"/>
</dbReference>
<dbReference type="EC" id="2.7.13.3" evidence="2"/>
<dbReference type="EMBL" id="JAATJH010000001">
    <property type="protein sequence ID" value="NJC24935.1"/>
    <property type="molecule type" value="Genomic_DNA"/>
</dbReference>
<dbReference type="Pfam" id="PF02518">
    <property type="entry name" value="HATPase_c"/>
    <property type="match status" value="1"/>
</dbReference>
<dbReference type="InterPro" id="IPR036097">
    <property type="entry name" value="HisK_dim/P_sf"/>
</dbReference>
<keyword evidence="12" id="KW-0808">Transferase</keyword>
<keyword evidence="6" id="KW-0804">Transcription</keyword>
<keyword evidence="12" id="KW-0418">Kinase</keyword>
<dbReference type="PRINTS" id="PR00344">
    <property type="entry name" value="BCTRLSENSOR"/>
</dbReference>
<dbReference type="Pfam" id="PF00072">
    <property type="entry name" value="Response_reg"/>
    <property type="match status" value="1"/>
</dbReference>
<dbReference type="SMART" id="SM00387">
    <property type="entry name" value="HATPase_c"/>
    <property type="match status" value="1"/>
</dbReference>
<dbReference type="CDD" id="cd00075">
    <property type="entry name" value="HATPase"/>
    <property type="match status" value="1"/>
</dbReference>
<comment type="caution">
    <text evidence="12">The sequence shown here is derived from an EMBL/GenBank/DDBJ whole genome shotgun (WGS) entry which is preliminary data.</text>
</comment>
<dbReference type="PANTHER" id="PTHR43547:SF2">
    <property type="entry name" value="HYBRID SIGNAL TRANSDUCTION HISTIDINE KINASE C"/>
    <property type="match status" value="1"/>
</dbReference>
<dbReference type="SMART" id="SM00448">
    <property type="entry name" value="REC"/>
    <property type="match status" value="1"/>
</dbReference>
<evidence type="ECO:0000313" key="12">
    <source>
        <dbReference type="EMBL" id="NJC24935.1"/>
    </source>
</evidence>
<evidence type="ECO:0000259" key="10">
    <source>
        <dbReference type="PROSITE" id="PS50109"/>
    </source>
</evidence>
<organism evidence="12 13">
    <name type="scientific">Neolewinella antarctica</name>
    <dbReference type="NCBI Taxonomy" id="442734"/>
    <lineage>
        <taxon>Bacteria</taxon>
        <taxon>Pseudomonadati</taxon>
        <taxon>Bacteroidota</taxon>
        <taxon>Saprospiria</taxon>
        <taxon>Saprospirales</taxon>
        <taxon>Lewinellaceae</taxon>
        <taxon>Neolewinella</taxon>
    </lineage>
</organism>
<evidence type="ECO:0000256" key="2">
    <source>
        <dbReference type="ARBA" id="ARBA00012438"/>
    </source>
</evidence>
<evidence type="ECO:0000259" key="9">
    <source>
        <dbReference type="PROSITE" id="PS01124"/>
    </source>
</evidence>
<dbReference type="InterPro" id="IPR015943">
    <property type="entry name" value="WD40/YVTN_repeat-like_dom_sf"/>
</dbReference>
<dbReference type="InterPro" id="IPR009057">
    <property type="entry name" value="Homeodomain-like_sf"/>
</dbReference>
<dbReference type="CDD" id="cd00082">
    <property type="entry name" value="HisKA"/>
    <property type="match status" value="1"/>
</dbReference>
<dbReference type="InterPro" id="IPR003661">
    <property type="entry name" value="HisK_dim/P_dom"/>
</dbReference>
<dbReference type="Gene3D" id="2.60.40.10">
    <property type="entry name" value="Immunoglobulins"/>
    <property type="match status" value="1"/>
</dbReference>
<dbReference type="InterPro" id="IPR004358">
    <property type="entry name" value="Sig_transdc_His_kin-like_C"/>
</dbReference>
<keyword evidence="8" id="KW-0732">Signal</keyword>
<protein>
    <recommendedName>
        <fullName evidence="2">histidine kinase</fullName>
        <ecNumber evidence="2">2.7.13.3</ecNumber>
    </recommendedName>
</protein>
<evidence type="ECO:0000256" key="1">
    <source>
        <dbReference type="ARBA" id="ARBA00000085"/>
    </source>
</evidence>
<evidence type="ECO:0000313" key="13">
    <source>
        <dbReference type="Proteomes" id="UP000770785"/>
    </source>
</evidence>
<evidence type="ECO:0000259" key="11">
    <source>
        <dbReference type="PROSITE" id="PS50110"/>
    </source>
</evidence>
<dbReference type="PROSITE" id="PS00041">
    <property type="entry name" value="HTH_ARAC_FAMILY_1"/>
    <property type="match status" value="1"/>
</dbReference>
<evidence type="ECO:0000256" key="3">
    <source>
        <dbReference type="ARBA" id="ARBA00022553"/>
    </source>
</evidence>
<feature type="domain" description="Response regulatory" evidence="11">
    <location>
        <begin position="1180"/>
        <end position="1295"/>
    </location>
</feature>
<dbReference type="InterPro" id="IPR005467">
    <property type="entry name" value="His_kinase_dom"/>
</dbReference>
<dbReference type="PANTHER" id="PTHR43547">
    <property type="entry name" value="TWO-COMPONENT HISTIDINE KINASE"/>
    <property type="match status" value="1"/>
</dbReference>
<keyword evidence="3 7" id="KW-0597">Phosphoprotein</keyword>
<keyword evidence="4" id="KW-0805">Transcription regulation</keyword>
<dbReference type="PROSITE" id="PS01124">
    <property type="entry name" value="HTH_ARAC_FAMILY_2"/>
    <property type="match status" value="1"/>
</dbReference>
<dbReference type="SUPFAM" id="SSF55874">
    <property type="entry name" value="ATPase domain of HSP90 chaperone/DNA topoisomerase II/histidine kinase"/>
    <property type="match status" value="1"/>
</dbReference>
<keyword evidence="13" id="KW-1185">Reference proteome</keyword>
<dbReference type="SUPFAM" id="SSF46689">
    <property type="entry name" value="Homeodomain-like"/>
    <property type="match status" value="1"/>
</dbReference>
<sequence length="1429" mass="159740">MLLHSVLGKKSNLLSCLFLLSLCYAFCTPLRATRPFTPEVADKIPEAWRWAAIPELRNLGPRCISQGADGKMWFGVAGGITSYDGYEWTKFELPTQFAGYSVTCIAVKNERAVYVGTDEGLLMLKQGAWTKLFPFSDAEQASVSDLIILPDGSILAGLKAIDHAKNVAGLLRIRINDVLLYAAKSTLTSLSPSTLSVLKVEQIPPSLTITDHGRQVMSVRDLLLGRENRIYVAVSGNDADGSIGIFRYDRGMNNELRLERQHSHTEGLNIRGGIDMAETETGDLWVVSRAHDLGVQHFDGRRWTSVLLSDTFGGVNSQSSVLACSDGTIWVDGHGRFFRLSEGDWKMYEYPEVNISTASRFTFYETADKSVWVLGFMSEVFRFDNTFDTWATYENLNFQLETDDGTSWFIGARGGVVQKRFGNWQISGTEAGLMNQPVRVFTTSYGEMWAVGSHEGVAATAYLNDDGWKMKLHPRVSWGIDYRAVFEDRDGSLWFGCGVDIKPEAGHLGGVLELRSPQRNKTEWIHHATAPGDYLNSCYGIGQSSDGVLWFGGKKLHYFSEGEWGEATGFDWLGGHIDVVQNAPDGTLWVGTRYHGIAIYDGKEWRRHTVDDGLPSNNIISIDASDPGNVWVATYGGVCHYDGEKWTANLFPQSLVLSPENTRLARGTSGFLWFNRSGIDWRRRGMIWPEVAPSVYAGHRTVAYNQDKNPPRTRIITKPGEVDQAGNVTVFWAGNDYFEQTTIDELQYSFRLNEETWSNYSPEKYHRFEGLPAGDYRLEVRSRDRDFNVDSRPPVQAFQVLSAWWLRPQFLFVAALALLTIGVLQYLVLRHYQRLKVLNVELEHKSGLLRQRNEQVREQKGKLEHSLAEIQEISTSRLRFFTNVSHEFRTPLSLILGPVDELLDGVNPVNDGMRDKYYTIIQRNGQRILRLINQILQIYKVEDSSLAYRPVRADLTEFVRQITTQFGPLANQRGVTLLTEYSGPSLFTEFDGDKIEKILFNLLSNAFKNVSTGGTIRVELDETAADNLGVPIAIGTGATSFSEKSGVNVKLSVTDDGSGIPADSLTRIFDRFYQVKKTASADLHLGLGIGLSYIKELVGTHGGTISVTSDPGVATTFTVLLPSVNTSSEDTVSAITTLPSANMQYALEELRISLSPLSLQADKSAAPDTASADVPTHKTKLLIVEDDLDTRIFLRTCFEARCKVIEATNGEDGLTLAKSEYPDLIISDVTMPKMDGIDFCTVLKNDFDTSHIPVILLTARTREEEKIRGFRVGADAYIEKPFSYRVLESRVAALIRSRDRLRRHFQGSGEVDTSEGRMASVDEEFLQRAISTVEEQMDNSDLDAQGLSHLLGVSRIQLYRKLKALTGQTVNKFVRSVRLKHASQLLIERNLSISEIAYKTGFAAPNHFSTYFKKHYGVSPSAYQRKHGR</sequence>
<dbReference type="Gene3D" id="3.30.565.10">
    <property type="entry name" value="Histidine kinase-like ATPase, C-terminal domain"/>
    <property type="match status" value="1"/>
</dbReference>
<dbReference type="Proteomes" id="UP000770785">
    <property type="component" value="Unassembled WGS sequence"/>
</dbReference>
<gene>
    <name evidence="12" type="ORF">GGR27_000416</name>
</gene>
<dbReference type="InterPro" id="IPR036890">
    <property type="entry name" value="HATPase_C_sf"/>
</dbReference>
<name>A0ABX0X7A5_9BACT</name>
<feature type="domain" description="Histidine kinase" evidence="10">
    <location>
        <begin position="883"/>
        <end position="1125"/>
    </location>
</feature>
<dbReference type="CDD" id="cd17574">
    <property type="entry name" value="REC_OmpR"/>
    <property type="match status" value="1"/>
</dbReference>
<proteinExistence type="predicted"/>
<dbReference type="PROSITE" id="PS50110">
    <property type="entry name" value="RESPONSE_REGULATORY"/>
    <property type="match status" value="1"/>
</dbReference>
<feature type="domain" description="HTH araC/xylS-type" evidence="9">
    <location>
        <begin position="1327"/>
        <end position="1426"/>
    </location>
</feature>